<gene>
    <name evidence="5" type="ORF">GBAR_LOCUS27339</name>
</gene>
<dbReference type="PROSITE" id="PS50088">
    <property type="entry name" value="ANK_REPEAT"/>
    <property type="match status" value="1"/>
</dbReference>
<dbReference type="InterPro" id="IPR002110">
    <property type="entry name" value="Ankyrin_rpt"/>
</dbReference>
<dbReference type="Gene3D" id="1.25.40.20">
    <property type="entry name" value="Ankyrin repeat-containing domain"/>
    <property type="match status" value="3"/>
</dbReference>
<feature type="compositionally biased region" description="Polar residues" evidence="4">
    <location>
        <begin position="356"/>
        <end position="370"/>
    </location>
</feature>
<dbReference type="Proteomes" id="UP001174909">
    <property type="component" value="Unassembled WGS sequence"/>
</dbReference>
<organism evidence="5 6">
    <name type="scientific">Geodia barretti</name>
    <name type="common">Barrett's horny sponge</name>
    <dbReference type="NCBI Taxonomy" id="519541"/>
    <lineage>
        <taxon>Eukaryota</taxon>
        <taxon>Metazoa</taxon>
        <taxon>Porifera</taxon>
        <taxon>Demospongiae</taxon>
        <taxon>Heteroscleromorpha</taxon>
        <taxon>Tetractinellida</taxon>
        <taxon>Astrophorina</taxon>
        <taxon>Geodiidae</taxon>
        <taxon>Geodia</taxon>
    </lineage>
</organism>
<dbReference type="SMART" id="SM00369">
    <property type="entry name" value="LRR_TYP"/>
    <property type="match status" value="8"/>
</dbReference>
<feature type="compositionally biased region" description="Polar residues" evidence="4">
    <location>
        <begin position="314"/>
        <end position="332"/>
    </location>
</feature>
<sequence length="1153" mass="128983">MQLGVQVGGMSLLFPHRRRNSGANRAMNTGSSSTTCCAVDWTTREAEVGALGLLIYQAAKEGSTEGLKFALSRRGARDHIDYRDSNTQYTPLMAAAANGHLHCVKLLLSHSADINFSIPGPKSRSTKQTAFSLAYKHGHSNVVEYLQACLDDLAGGNPTRAQIESEVISIAENPKSTAVCVEEFHSKLRWLMDNCGYTLDAEDEQPSLLIRAAKADNHLIVYDLVEEFNAPTFSTHPETAENVLHFACHNISPLRFYFISRHRELLCIPDRQGNSPLHIVCSNNDLELVPWLFRGVLGGEERAGRLGRLPVGISRNSGSLPRNSVPSPNLGSSYHGLLGAPRIRAETDAPNPQPLPTESSSIGRSSSQVHVSEASLEVPPTEATRSNSEIGVTEKDLSDQSEGLIQLPNGELESSSGNEPAPSPQTRVTFTIPEDSEPPEIPPPCSPLPASFISDIRLFRKNTAGESILHILASRGHSELLETILKVAERIRYAMAKDELEVVTERDGFTVRTPIEEGLMAGNLDCVRLLIEFVRKINAMKRLFEDQDLIKVAVLFDKEGSATNIEALKMLIGYGFKTGLGKSITLADPKEQREITRLLLFYQTQVVNSLEFATVHPNQTVSLKVGRVKWEGFNLRHIDGEWFHDANCAIDSVSRIFHDPDHRVHSLFRQSQAFFCKLGASCLSYFSNLDTPSSLERSYIVALVEINLTENHLTTLPPELFQQRHLRTLLLSHNELSQLPESGDLNRSIYDCHRLRTIDLDWNQLQTLPEEFCRGVGRSLEELNLVHNRLVDLPPGLWMMRRLRKLKLSSNRLTRLHKFSDPQCFTDPSLSQRVVTMFEASPEGELRVTHGGGVARDEEAIYHINRYLHDLMSFLKTVLVLLEKDDASTNLAKVVVDIHWQRYNCTKNPSYEPHPPQIIDALFDFIENEGGPSLIQRGFTSLEELHLNENCFRELPWDLPCLVPELRKLYITENELSDMDIVQGSPAGIVTLCLSKNQIVNTTKKRSAALPCGSLLFLASTQPDRTSYRDHCTHCQHSTLESLAKLTLDSNRLEKFELINISSDVHEQSTESAFASIDINPLFPYLTFLNLANNHLTHVPRSVEKYSHLSYLNLSQNVGIRELPEEMGMLNPQVFLTLGLEGLFIKNMPHSIV</sequence>
<dbReference type="Pfam" id="PF13855">
    <property type="entry name" value="LRR_8"/>
    <property type="match status" value="1"/>
</dbReference>
<dbReference type="InterPro" id="IPR050216">
    <property type="entry name" value="LRR_domain-containing"/>
</dbReference>
<evidence type="ECO:0000313" key="5">
    <source>
        <dbReference type="EMBL" id="CAI8049655.1"/>
    </source>
</evidence>
<protein>
    <submittedName>
        <fullName evidence="5">Leucine-rich repeat serine/threonine-protein kinase 1</fullName>
    </submittedName>
</protein>
<dbReference type="InterPro" id="IPR032675">
    <property type="entry name" value="LRR_dom_sf"/>
</dbReference>
<dbReference type="GO" id="GO:0005737">
    <property type="term" value="C:cytoplasm"/>
    <property type="evidence" value="ECO:0007669"/>
    <property type="project" value="TreeGrafter"/>
</dbReference>
<dbReference type="PANTHER" id="PTHR48051">
    <property type="match status" value="1"/>
</dbReference>
<dbReference type="PROSITE" id="PS50297">
    <property type="entry name" value="ANK_REP_REGION"/>
    <property type="match status" value="1"/>
</dbReference>
<proteinExistence type="predicted"/>
<dbReference type="PANTHER" id="PTHR48051:SF1">
    <property type="entry name" value="RAS SUPPRESSOR PROTEIN 1"/>
    <property type="match status" value="1"/>
</dbReference>
<dbReference type="EMBL" id="CASHTH010003806">
    <property type="protein sequence ID" value="CAI8049655.1"/>
    <property type="molecule type" value="Genomic_DNA"/>
</dbReference>
<accession>A0AA35TJW6</accession>
<feature type="non-terminal residue" evidence="5">
    <location>
        <position position="1153"/>
    </location>
</feature>
<dbReference type="SUPFAM" id="SSF52058">
    <property type="entry name" value="L domain-like"/>
    <property type="match status" value="1"/>
</dbReference>
<dbReference type="Gene3D" id="3.80.10.10">
    <property type="entry name" value="Ribonuclease Inhibitor"/>
    <property type="match status" value="3"/>
</dbReference>
<evidence type="ECO:0000256" key="1">
    <source>
        <dbReference type="ARBA" id="ARBA00022614"/>
    </source>
</evidence>
<comment type="caution">
    <text evidence="5">The sequence shown here is derived from an EMBL/GenBank/DDBJ whole genome shotgun (WGS) entry which is preliminary data.</text>
</comment>
<keyword evidence="3" id="KW-0040">ANK repeat</keyword>
<dbReference type="InterPro" id="IPR036770">
    <property type="entry name" value="Ankyrin_rpt-contain_sf"/>
</dbReference>
<keyword evidence="5" id="KW-0808">Transferase</keyword>
<keyword evidence="2" id="KW-0677">Repeat</keyword>
<dbReference type="GO" id="GO:0016301">
    <property type="term" value="F:kinase activity"/>
    <property type="evidence" value="ECO:0007669"/>
    <property type="project" value="UniProtKB-KW"/>
</dbReference>
<reference evidence="5" key="1">
    <citation type="submission" date="2023-03" db="EMBL/GenBank/DDBJ databases">
        <authorList>
            <person name="Steffen K."/>
            <person name="Cardenas P."/>
        </authorList>
    </citation>
    <scope>NUCLEOTIDE SEQUENCE</scope>
</reference>
<feature type="repeat" description="ANK" evidence="3">
    <location>
        <begin position="87"/>
        <end position="115"/>
    </location>
</feature>
<dbReference type="PROSITE" id="PS51450">
    <property type="entry name" value="LRR"/>
    <property type="match status" value="2"/>
</dbReference>
<keyword evidence="5" id="KW-0418">Kinase</keyword>
<evidence type="ECO:0000256" key="3">
    <source>
        <dbReference type="PROSITE-ProRule" id="PRU00023"/>
    </source>
</evidence>
<dbReference type="SMART" id="SM00248">
    <property type="entry name" value="ANK"/>
    <property type="match status" value="5"/>
</dbReference>
<dbReference type="Pfam" id="PF12796">
    <property type="entry name" value="Ank_2"/>
    <property type="match status" value="1"/>
</dbReference>
<evidence type="ECO:0000313" key="6">
    <source>
        <dbReference type="Proteomes" id="UP001174909"/>
    </source>
</evidence>
<evidence type="ECO:0000256" key="4">
    <source>
        <dbReference type="SAM" id="MobiDB-lite"/>
    </source>
</evidence>
<evidence type="ECO:0000256" key="2">
    <source>
        <dbReference type="ARBA" id="ARBA00022737"/>
    </source>
</evidence>
<dbReference type="AlphaFoldDB" id="A0AA35TJW6"/>
<feature type="region of interest" description="Disordered" evidence="4">
    <location>
        <begin position="310"/>
        <end position="400"/>
    </location>
</feature>
<keyword evidence="6" id="KW-1185">Reference proteome</keyword>
<dbReference type="InterPro" id="IPR003591">
    <property type="entry name" value="Leu-rich_rpt_typical-subtyp"/>
</dbReference>
<name>A0AA35TJW6_GEOBA</name>
<dbReference type="SUPFAM" id="SSF48403">
    <property type="entry name" value="Ankyrin repeat"/>
    <property type="match status" value="1"/>
</dbReference>
<keyword evidence="1" id="KW-0433">Leucine-rich repeat</keyword>
<dbReference type="InterPro" id="IPR001611">
    <property type="entry name" value="Leu-rich_rpt"/>
</dbReference>
<dbReference type="SMART" id="SM00364">
    <property type="entry name" value="LRR_BAC"/>
    <property type="match status" value="5"/>
</dbReference>